<dbReference type="GO" id="GO:0005737">
    <property type="term" value="C:cytoplasm"/>
    <property type="evidence" value="ECO:0007669"/>
    <property type="project" value="TreeGrafter"/>
</dbReference>
<protein>
    <recommendedName>
        <fullName evidence="2">RING-type E3 ubiquitin transferase</fullName>
        <ecNumber evidence="2">2.3.2.27</ecNumber>
    </recommendedName>
</protein>
<dbReference type="EMBL" id="JAVXUO010002735">
    <property type="protein sequence ID" value="KAK2970298.1"/>
    <property type="molecule type" value="Genomic_DNA"/>
</dbReference>
<evidence type="ECO:0000256" key="8">
    <source>
        <dbReference type="PROSITE-ProRule" id="PRU00175"/>
    </source>
</evidence>
<evidence type="ECO:0000256" key="2">
    <source>
        <dbReference type="ARBA" id="ARBA00012483"/>
    </source>
</evidence>
<feature type="compositionally biased region" description="Low complexity" evidence="9">
    <location>
        <begin position="227"/>
        <end position="238"/>
    </location>
</feature>
<organism evidence="11 12">
    <name type="scientific">Escallonia rubra</name>
    <dbReference type="NCBI Taxonomy" id="112253"/>
    <lineage>
        <taxon>Eukaryota</taxon>
        <taxon>Viridiplantae</taxon>
        <taxon>Streptophyta</taxon>
        <taxon>Embryophyta</taxon>
        <taxon>Tracheophyta</taxon>
        <taxon>Spermatophyta</taxon>
        <taxon>Magnoliopsida</taxon>
        <taxon>eudicotyledons</taxon>
        <taxon>Gunneridae</taxon>
        <taxon>Pentapetalae</taxon>
        <taxon>asterids</taxon>
        <taxon>campanulids</taxon>
        <taxon>Escalloniales</taxon>
        <taxon>Escalloniaceae</taxon>
        <taxon>Escallonia</taxon>
    </lineage>
</organism>
<reference evidence="11" key="1">
    <citation type="submission" date="2022-12" db="EMBL/GenBank/DDBJ databases">
        <title>Draft genome assemblies for two species of Escallonia (Escalloniales).</title>
        <authorList>
            <person name="Chanderbali A."/>
            <person name="Dervinis C."/>
            <person name="Anghel I."/>
            <person name="Soltis D."/>
            <person name="Soltis P."/>
            <person name="Zapata F."/>
        </authorList>
    </citation>
    <scope>NUCLEOTIDE SEQUENCE</scope>
    <source>
        <strain evidence="11">UCBG92.1500</strain>
        <tissue evidence="11">Leaf</tissue>
    </source>
</reference>
<dbReference type="InterPro" id="IPR039525">
    <property type="entry name" value="RNF126-like_zinc-ribbon"/>
</dbReference>
<dbReference type="SUPFAM" id="SSF57850">
    <property type="entry name" value="RING/U-box"/>
    <property type="match status" value="1"/>
</dbReference>
<dbReference type="PANTHER" id="PTHR15710:SF34">
    <property type="entry name" value="E3 UBIQUITIN-PROTEIN LIGASE RHC1A-RELATED"/>
    <property type="match status" value="1"/>
</dbReference>
<comment type="caution">
    <text evidence="11">The sequence shown here is derived from an EMBL/GenBank/DDBJ whole genome shotgun (WGS) entry which is preliminary data.</text>
</comment>
<evidence type="ECO:0000259" key="10">
    <source>
        <dbReference type="PROSITE" id="PS50089"/>
    </source>
</evidence>
<dbReference type="GO" id="GO:0008270">
    <property type="term" value="F:zinc ion binding"/>
    <property type="evidence" value="ECO:0007669"/>
    <property type="project" value="UniProtKB-KW"/>
</dbReference>
<evidence type="ECO:0000313" key="11">
    <source>
        <dbReference type="EMBL" id="KAK2970298.1"/>
    </source>
</evidence>
<keyword evidence="3" id="KW-0808">Transferase</keyword>
<keyword evidence="12" id="KW-1185">Reference proteome</keyword>
<dbReference type="Gene3D" id="3.30.40.10">
    <property type="entry name" value="Zinc/RING finger domain, C3HC4 (zinc finger)"/>
    <property type="match status" value="1"/>
</dbReference>
<dbReference type="PANTHER" id="PTHR15710">
    <property type="entry name" value="E3 UBIQUITIN-PROTEIN LIGASE PRAJA"/>
    <property type="match status" value="1"/>
</dbReference>
<dbReference type="GO" id="GO:0061630">
    <property type="term" value="F:ubiquitin protein ligase activity"/>
    <property type="evidence" value="ECO:0007669"/>
    <property type="project" value="UniProtKB-EC"/>
</dbReference>
<evidence type="ECO:0000313" key="12">
    <source>
        <dbReference type="Proteomes" id="UP001187471"/>
    </source>
</evidence>
<dbReference type="InterPro" id="IPR013083">
    <property type="entry name" value="Znf_RING/FYVE/PHD"/>
</dbReference>
<feature type="region of interest" description="Disordered" evidence="9">
    <location>
        <begin position="220"/>
        <end position="247"/>
    </location>
</feature>
<dbReference type="Pfam" id="PF14369">
    <property type="entry name" value="Zn_ribbon_19"/>
    <property type="match status" value="1"/>
</dbReference>
<evidence type="ECO:0000256" key="1">
    <source>
        <dbReference type="ARBA" id="ARBA00000900"/>
    </source>
</evidence>
<evidence type="ECO:0000256" key="4">
    <source>
        <dbReference type="ARBA" id="ARBA00022723"/>
    </source>
</evidence>
<evidence type="ECO:0000256" key="7">
    <source>
        <dbReference type="ARBA" id="ARBA00022833"/>
    </source>
</evidence>
<dbReference type="AlphaFoldDB" id="A0AA88QNZ9"/>
<dbReference type="FunFam" id="3.30.40.10:FF:000022">
    <property type="entry name" value="E3 ubiquitin-protein ligase RING1-like"/>
    <property type="match status" value="1"/>
</dbReference>
<keyword evidence="7" id="KW-0862">Zinc</keyword>
<dbReference type="PROSITE" id="PS50089">
    <property type="entry name" value="ZF_RING_2"/>
    <property type="match status" value="1"/>
</dbReference>
<feature type="region of interest" description="Disordered" evidence="9">
    <location>
        <begin position="261"/>
        <end position="281"/>
    </location>
</feature>
<feature type="compositionally biased region" description="Low complexity" evidence="9">
    <location>
        <begin position="261"/>
        <end position="277"/>
    </location>
</feature>
<keyword evidence="6" id="KW-0833">Ubl conjugation pathway</keyword>
<comment type="catalytic activity">
    <reaction evidence="1">
        <text>S-ubiquitinyl-[E2 ubiquitin-conjugating enzyme]-L-cysteine + [acceptor protein]-L-lysine = [E2 ubiquitin-conjugating enzyme]-L-cysteine + N(6)-ubiquitinyl-[acceptor protein]-L-lysine.</text>
        <dbReference type="EC" id="2.3.2.27"/>
    </reaction>
</comment>
<gene>
    <name evidence="11" type="ORF">RJ640_012650</name>
</gene>
<dbReference type="EC" id="2.3.2.27" evidence="2"/>
<keyword evidence="5 8" id="KW-0863">Zinc-finger</keyword>
<dbReference type="Pfam" id="PF13639">
    <property type="entry name" value="zf-RING_2"/>
    <property type="match status" value="1"/>
</dbReference>
<sequence>MSSSRSTHWCYTCRQLVTIRGRDTVCPNCRGEFVQDLDDILNSNVEDHNHRPVYVEAVSDFLRHQMAQRNNSSYNRGRLYPVLENGNPWSPWQMFSGDTPVRLPNNGGLFELFNELIGFRRQNGGDFFVGPGVEELFEQLTVNNRSGPPPASRSSIDALPTIKISKKDMRSDSHCAVCKEKFELGSHARKLPCDHIYHSDCIVPWLVQRSSCPVCRQEVTPQGSYGANGNQSRSSSRNASRRENRGRNNPWSFLWPFGSSSSNSYSTRTAGSSSSTSHGVDNQHEEYYGWPFE</sequence>
<dbReference type="GO" id="GO:0016567">
    <property type="term" value="P:protein ubiquitination"/>
    <property type="evidence" value="ECO:0007669"/>
    <property type="project" value="TreeGrafter"/>
</dbReference>
<dbReference type="SMART" id="SM00184">
    <property type="entry name" value="RING"/>
    <property type="match status" value="1"/>
</dbReference>
<feature type="domain" description="RING-type" evidence="10">
    <location>
        <begin position="175"/>
        <end position="216"/>
    </location>
</feature>
<evidence type="ECO:0000256" key="3">
    <source>
        <dbReference type="ARBA" id="ARBA00022679"/>
    </source>
</evidence>
<dbReference type="InterPro" id="IPR001841">
    <property type="entry name" value="Znf_RING"/>
</dbReference>
<dbReference type="Proteomes" id="UP001187471">
    <property type="component" value="Unassembled WGS sequence"/>
</dbReference>
<evidence type="ECO:0000256" key="5">
    <source>
        <dbReference type="ARBA" id="ARBA00022771"/>
    </source>
</evidence>
<keyword evidence="4" id="KW-0479">Metal-binding</keyword>
<name>A0AA88QNZ9_9ASTE</name>
<evidence type="ECO:0000256" key="6">
    <source>
        <dbReference type="ARBA" id="ARBA00022786"/>
    </source>
</evidence>
<evidence type="ECO:0000256" key="9">
    <source>
        <dbReference type="SAM" id="MobiDB-lite"/>
    </source>
</evidence>
<accession>A0AA88QNZ9</accession>
<proteinExistence type="predicted"/>